<dbReference type="SUPFAM" id="SSF102114">
    <property type="entry name" value="Radical SAM enzymes"/>
    <property type="match status" value="1"/>
</dbReference>
<keyword evidence="4" id="KW-0408">Iron</keyword>
<dbReference type="GO" id="GO:0004076">
    <property type="term" value="F:biotin synthase activity"/>
    <property type="evidence" value="ECO:0007669"/>
    <property type="project" value="InterPro"/>
</dbReference>
<evidence type="ECO:0000256" key="1">
    <source>
        <dbReference type="ARBA" id="ARBA00022485"/>
    </source>
</evidence>
<evidence type="ECO:0000313" key="8">
    <source>
        <dbReference type="Proteomes" id="UP000249056"/>
    </source>
</evidence>
<dbReference type="GO" id="GO:0046872">
    <property type="term" value="F:metal ion binding"/>
    <property type="evidence" value="ECO:0007669"/>
    <property type="project" value="UniProtKB-KW"/>
</dbReference>
<dbReference type="InterPro" id="IPR013785">
    <property type="entry name" value="Aldolase_TIM"/>
</dbReference>
<evidence type="ECO:0000313" key="7">
    <source>
        <dbReference type="EMBL" id="RAL63902.1"/>
    </source>
</evidence>
<dbReference type="InterPro" id="IPR007197">
    <property type="entry name" value="rSAM"/>
</dbReference>
<dbReference type="AlphaFoldDB" id="A0A395IUF7"/>
<organism evidence="7 8">
    <name type="scientific">Monilinia fructigena</name>
    <dbReference type="NCBI Taxonomy" id="38457"/>
    <lineage>
        <taxon>Eukaryota</taxon>
        <taxon>Fungi</taxon>
        <taxon>Dikarya</taxon>
        <taxon>Ascomycota</taxon>
        <taxon>Pezizomycotina</taxon>
        <taxon>Leotiomycetes</taxon>
        <taxon>Helotiales</taxon>
        <taxon>Sclerotiniaceae</taxon>
        <taxon>Monilinia</taxon>
    </lineage>
</organism>
<protein>
    <recommendedName>
        <fullName evidence="9">Biotin synthase</fullName>
    </recommendedName>
</protein>
<dbReference type="PANTHER" id="PTHR22976:SF2">
    <property type="entry name" value="BIOTIN SYNTHASE, MITOCHONDRIAL"/>
    <property type="match status" value="1"/>
</dbReference>
<dbReference type="Gene3D" id="3.20.20.70">
    <property type="entry name" value="Aldolase class I"/>
    <property type="match status" value="1"/>
</dbReference>
<dbReference type="GO" id="GO:0051537">
    <property type="term" value="F:2 iron, 2 sulfur cluster binding"/>
    <property type="evidence" value="ECO:0007669"/>
    <property type="project" value="TreeGrafter"/>
</dbReference>
<keyword evidence="8" id="KW-1185">Reference proteome</keyword>
<keyword evidence="3" id="KW-0479">Metal-binding</keyword>
<sequence>MSLRLPSLSRPSSSGAFASTTHKFHPHPPLPSASKSKSKPKLPEAMACVSSVPPEATEAATVKKDIYQEALNAAEPRSNWTREEIKEIYDKPLMELCWGAGACIEKFHIPGCSEDCSYCAQSSRYQTGLKASKMISVESVLSAARIAKDNGSTRFCMGAAWRDMRGRKTNLKM</sequence>
<dbReference type="Proteomes" id="UP000249056">
    <property type="component" value="Unassembled WGS sequence"/>
</dbReference>
<comment type="caution">
    <text evidence="7">The sequence shown here is derived from an EMBL/GenBank/DDBJ whole genome shotgun (WGS) entry which is preliminary data.</text>
</comment>
<feature type="region of interest" description="Disordered" evidence="6">
    <location>
        <begin position="1"/>
        <end position="41"/>
    </location>
</feature>
<keyword evidence="2" id="KW-0949">S-adenosyl-L-methionine</keyword>
<evidence type="ECO:0000256" key="3">
    <source>
        <dbReference type="ARBA" id="ARBA00022723"/>
    </source>
</evidence>
<reference evidence="7 8" key="1">
    <citation type="submission" date="2018-06" db="EMBL/GenBank/DDBJ databases">
        <title>Genome Sequence of the Brown Rot Fungal Pathogen Monilinia fructigena.</title>
        <authorList>
            <person name="Landi L."/>
            <person name="De Miccolis Angelini R.M."/>
            <person name="Pollastro S."/>
            <person name="Abate D."/>
            <person name="Faretra F."/>
            <person name="Romanazzi G."/>
        </authorList>
    </citation>
    <scope>NUCLEOTIDE SEQUENCE [LARGE SCALE GENOMIC DNA]</scope>
    <source>
        <strain evidence="7 8">Mfrg269</strain>
    </source>
</reference>
<dbReference type="OrthoDB" id="2414104at2759"/>
<dbReference type="InterPro" id="IPR002684">
    <property type="entry name" value="Biotin_synth/BioAB"/>
</dbReference>
<dbReference type="PANTHER" id="PTHR22976">
    <property type="entry name" value="BIOTIN SYNTHASE"/>
    <property type="match status" value="1"/>
</dbReference>
<dbReference type="SFLD" id="SFLDS00029">
    <property type="entry name" value="Radical_SAM"/>
    <property type="match status" value="1"/>
</dbReference>
<gene>
    <name evidence="7" type="ORF">DID88_003090</name>
</gene>
<dbReference type="GO" id="GO:0051539">
    <property type="term" value="F:4 iron, 4 sulfur cluster binding"/>
    <property type="evidence" value="ECO:0007669"/>
    <property type="project" value="UniProtKB-KW"/>
</dbReference>
<accession>A0A395IUF7</accession>
<dbReference type="InterPro" id="IPR058240">
    <property type="entry name" value="rSAM_sf"/>
</dbReference>
<proteinExistence type="predicted"/>
<evidence type="ECO:0000256" key="5">
    <source>
        <dbReference type="ARBA" id="ARBA00023014"/>
    </source>
</evidence>
<evidence type="ECO:0000256" key="6">
    <source>
        <dbReference type="SAM" id="MobiDB-lite"/>
    </source>
</evidence>
<evidence type="ECO:0008006" key="9">
    <source>
        <dbReference type="Google" id="ProtNLM"/>
    </source>
</evidence>
<dbReference type="GO" id="GO:0009102">
    <property type="term" value="P:biotin biosynthetic process"/>
    <property type="evidence" value="ECO:0007669"/>
    <property type="project" value="InterPro"/>
</dbReference>
<dbReference type="EMBL" id="QKRW01000016">
    <property type="protein sequence ID" value="RAL63902.1"/>
    <property type="molecule type" value="Genomic_DNA"/>
</dbReference>
<keyword evidence="1" id="KW-0004">4Fe-4S</keyword>
<dbReference type="GO" id="GO:0005739">
    <property type="term" value="C:mitochondrion"/>
    <property type="evidence" value="ECO:0007669"/>
    <property type="project" value="TreeGrafter"/>
</dbReference>
<name>A0A395IUF7_9HELO</name>
<feature type="compositionally biased region" description="Low complexity" evidence="6">
    <location>
        <begin position="1"/>
        <end position="14"/>
    </location>
</feature>
<evidence type="ECO:0000256" key="2">
    <source>
        <dbReference type="ARBA" id="ARBA00022691"/>
    </source>
</evidence>
<evidence type="ECO:0000256" key="4">
    <source>
        <dbReference type="ARBA" id="ARBA00023004"/>
    </source>
</evidence>
<keyword evidence="5" id="KW-0411">Iron-sulfur</keyword>